<evidence type="ECO:0000256" key="1">
    <source>
        <dbReference type="ARBA" id="ARBA00005736"/>
    </source>
</evidence>
<feature type="region of interest" description="Disordered" evidence="3">
    <location>
        <begin position="461"/>
        <end position="483"/>
    </location>
</feature>
<keyword evidence="2" id="KW-0819">tRNA processing</keyword>
<evidence type="ECO:0000313" key="5">
    <source>
        <dbReference type="EMBL" id="GAP91858.1"/>
    </source>
</evidence>
<proteinExistence type="inferred from homology"/>
<dbReference type="OMA" id="MYMRLRH"/>
<evidence type="ECO:0000313" key="6">
    <source>
        <dbReference type="Proteomes" id="UP000054516"/>
    </source>
</evidence>
<gene>
    <name evidence="5" type="ORF">SAMD00023353_6800130</name>
</gene>
<feature type="compositionally biased region" description="Acidic residues" evidence="3">
    <location>
        <begin position="20"/>
        <end position="29"/>
    </location>
</feature>
<evidence type="ECO:0000259" key="4">
    <source>
        <dbReference type="Pfam" id="PF12928"/>
    </source>
</evidence>
<keyword evidence="5" id="KW-0255">Endonuclease</keyword>
<dbReference type="OrthoDB" id="408683at2759"/>
<evidence type="ECO:0000256" key="3">
    <source>
        <dbReference type="SAM" id="MobiDB-lite"/>
    </source>
</evidence>
<dbReference type="PANTHER" id="PTHR21027:SF1">
    <property type="entry name" value="TRNA-SPLICING ENDONUCLEASE SUBUNIT SEN54"/>
    <property type="match status" value="1"/>
</dbReference>
<feature type="region of interest" description="Disordered" evidence="3">
    <location>
        <begin position="1"/>
        <end position="70"/>
    </location>
</feature>
<reference evidence="5" key="1">
    <citation type="submission" date="2016-03" db="EMBL/GenBank/DDBJ databases">
        <title>Draft genome sequence of Rosellinia necatrix.</title>
        <authorList>
            <person name="Kanematsu S."/>
        </authorList>
    </citation>
    <scope>NUCLEOTIDE SEQUENCE [LARGE SCALE GENOMIC DNA]</scope>
    <source>
        <strain evidence="5">W97</strain>
    </source>
</reference>
<keyword evidence="5" id="KW-0540">Nuclease</keyword>
<dbReference type="InterPro" id="IPR024337">
    <property type="entry name" value="tRNA_splic_suSen54"/>
</dbReference>
<dbReference type="InterPro" id="IPR024336">
    <property type="entry name" value="tRNA_splic_suSen54_N"/>
</dbReference>
<dbReference type="PANTHER" id="PTHR21027">
    <property type="entry name" value="TRNA-SPLICING ENDONUCLEASE SUBUNIT SEN54"/>
    <property type="match status" value="1"/>
</dbReference>
<accession>A0A1W2TTI2</accession>
<sequence length="483" mass="54221">MPFDDEDPVPASLTPASEDAPFDAEDGDQAQDFRLFASLLSGPGKRSQASSKAIRRGEKDFESHGTRAQESVLESSRSAMHDVLSYTRQHQPRNVLRGWYFPDRWAEVAFENESTIDAVADKPSGHRTIKGRGSGQGLFERERIVALESDGSPMLTSMGRVVTSAEKRSPGWLKTWLLPEEALFLVERGTLDLWWPIRGIEEIFPADEDPDEDPSASQEKPEKFEDYDLGIPLTLQAAYAIFIGQDGERGKISLEKYQVYANLRRTGYRVLRTIPSPPQSSLSQTPQSLSQWLFSLLWNTNSSNTVQHGRSGYGPLVRPGLYRSYTPIFEQLALVQRHRPARLTPEAPQPQDPFKIHFHVWKSTSSFTKTKPPPPDFQMAVIDARGSNVPTLEQLDTLLLSTPWDPPHNDTGKQGPGFIYKRLKHGWRNSILAIVDRGLISYMRFGEMAFGEELLYENTNSRPKAKRGGRAGSGRGRGRGRGK</sequence>
<dbReference type="GO" id="GO:0000214">
    <property type="term" value="C:tRNA-intron endonuclease complex"/>
    <property type="evidence" value="ECO:0007669"/>
    <property type="project" value="TreeGrafter"/>
</dbReference>
<dbReference type="EMBL" id="DF977513">
    <property type="protein sequence ID" value="GAP91858.1"/>
    <property type="molecule type" value="Genomic_DNA"/>
</dbReference>
<feature type="domain" description="tRNA-splicing endonuclease subunit Sen54 N-terminal" evidence="4">
    <location>
        <begin position="81"/>
        <end position="195"/>
    </location>
</feature>
<dbReference type="Pfam" id="PF12928">
    <property type="entry name" value="tRNA_int_end_N2"/>
    <property type="match status" value="1"/>
</dbReference>
<organism evidence="5">
    <name type="scientific">Rosellinia necatrix</name>
    <name type="common">White root-rot fungus</name>
    <dbReference type="NCBI Taxonomy" id="77044"/>
    <lineage>
        <taxon>Eukaryota</taxon>
        <taxon>Fungi</taxon>
        <taxon>Dikarya</taxon>
        <taxon>Ascomycota</taxon>
        <taxon>Pezizomycotina</taxon>
        <taxon>Sordariomycetes</taxon>
        <taxon>Xylariomycetidae</taxon>
        <taxon>Xylariales</taxon>
        <taxon>Xylariaceae</taxon>
        <taxon>Rosellinia</taxon>
    </lineage>
</organism>
<keyword evidence="5" id="KW-0378">Hydrolase</keyword>
<evidence type="ECO:0000256" key="2">
    <source>
        <dbReference type="ARBA" id="ARBA00022694"/>
    </source>
</evidence>
<dbReference type="Proteomes" id="UP000054516">
    <property type="component" value="Unassembled WGS sequence"/>
</dbReference>
<keyword evidence="6" id="KW-1185">Reference proteome</keyword>
<dbReference type="AlphaFoldDB" id="A0A1W2TTI2"/>
<dbReference type="STRING" id="77044.A0A1W2TTI2"/>
<comment type="similarity">
    <text evidence="1">Belongs to the SEN54 family.</text>
</comment>
<dbReference type="GO" id="GO:0004519">
    <property type="term" value="F:endonuclease activity"/>
    <property type="evidence" value="ECO:0007669"/>
    <property type="project" value="UniProtKB-KW"/>
</dbReference>
<name>A0A1W2TTI2_ROSNE</name>
<dbReference type="GO" id="GO:0000379">
    <property type="term" value="P:tRNA-type intron splice site recognition and cleavage"/>
    <property type="evidence" value="ECO:0007669"/>
    <property type="project" value="TreeGrafter"/>
</dbReference>
<protein>
    <submittedName>
        <fullName evidence="5">Putative tRNA splicing endonuclease subunit</fullName>
    </submittedName>
</protein>
<feature type="compositionally biased region" description="Basic and acidic residues" evidence="3">
    <location>
        <begin position="55"/>
        <end position="67"/>
    </location>
</feature>